<reference evidence="1" key="1">
    <citation type="journal article" date="2014" name="Front. Microbiol.">
        <title>High frequency of phylogenetically diverse reductive dehalogenase-homologous genes in deep subseafloor sedimentary metagenomes.</title>
        <authorList>
            <person name="Kawai M."/>
            <person name="Futagami T."/>
            <person name="Toyoda A."/>
            <person name="Takaki Y."/>
            <person name="Nishi S."/>
            <person name="Hori S."/>
            <person name="Arai W."/>
            <person name="Tsubouchi T."/>
            <person name="Morono Y."/>
            <person name="Uchiyama I."/>
            <person name="Ito T."/>
            <person name="Fujiyama A."/>
            <person name="Inagaki F."/>
            <person name="Takami H."/>
        </authorList>
    </citation>
    <scope>NUCLEOTIDE SEQUENCE</scope>
    <source>
        <strain evidence="1">Expedition CK06-06</strain>
    </source>
</reference>
<dbReference type="EMBL" id="BARW01010140">
    <property type="protein sequence ID" value="GAI73533.1"/>
    <property type="molecule type" value="Genomic_DNA"/>
</dbReference>
<protein>
    <recommendedName>
        <fullName evidence="2">MucB/RseB N-terminal domain-containing protein</fullName>
    </recommendedName>
</protein>
<feature type="non-terminal residue" evidence="1">
    <location>
        <position position="186"/>
    </location>
</feature>
<evidence type="ECO:0008006" key="2">
    <source>
        <dbReference type="Google" id="ProtNLM"/>
    </source>
</evidence>
<organism evidence="1">
    <name type="scientific">marine sediment metagenome</name>
    <dbReference type="NCBI Taxonomy" id="412755"/>
    <lineage>
        <taxon>unclassified sequences</taxon>
        <taxon>metagenomes</taxon>
        <taxon>ecological metagenomes</taxon>
    </lineage>
</organism>
<name>X1QZ54_9ZZZZ</name>
<proteinExistence type="predicted"/>
<gene>
    <name evidence="1" type="ORF">S12H4_20102</name>
</gene>
<comment type="caution">
    <text evidence="1">The sequence shown here is derived from an EMBL/GenBank/DDBJ whole genome shotgun (WGS) entry which is preliminary data.</text>
</comment>
<accession>X1QZ54</accession>
<sequence length="186" mass="21903">MKKQRILISVLMFIVFSTQIYSQKADSNSPDQADLETILKKCAKYCEKLSNSALYFVCIEKIKEEIFYQPKILVSKYGTRYTSSSGRPAAKNTYVYDYQLIRKEHQIKESRILIEENGKKKNEKNAKLKTQVFTHEHILFGPVGLLSEFWLQYYDYKIIKREKFKGNNMVVIEAIPKPYLKTDNLY</sequence>
<dbReference type="AlphaFoldDB" id="X1QZ54"/>
<evidence type="ECO:0000313" key="1">
    <source>
        <dbReference type="EMBL" id="GAI73533.1"/>
    </source>
</evidence>